<dbReference type="FunFam" id="1.50.10.10:FF:000047">
    <property type="entry name" value="Mannosyl-oligosaccharide alpha-1,2-mannosidase"/>
    <property type="match status" value="1"/>
</dbReference>
<accession>A0A6G1LP01</accession>
<evidence type="ECO:0000256" key="4">
    <source>
        <dbReference type="ARBA" id="ARBA00022729"/>
    </source>
</evidence>
<name>A0A6G1LP01_9PEZI</name>
<dbReference type="GO" id="GO:0005509">
    <property type="term" value="F:calcium ion binding"/>
    <property type="evidence" value="ECO:0007669"/>
    <property type="project" value="InterPro"/>
</dbReference>
<dbReference type="SUPFAM" id="SSF48225">
    <property type="entry name" value="Seven-hairpin glycosidases"/>
    <property type="match status" value="1"/>
</dbReference>
<dbReference type="InterPro" id="IPR036026">
    <property type="entry name" value="Seven-hairpin_glycosidases"/>
</dbReference>
<dbReference type="UniPathway" id="UPA00378"/>
<comment type="catalytic activity">
    <reaction evidence="10">
        <text>N(4)-(alpha-D-Man-(1-&gt;2)-alpha-D-Man-(1-&gt;2)-alpha-D-Man-(1-&gt;3)-[alpha-D-Man-(1-&gt;2)-alpha-D-Man-(1-&gt;3)-[alpha-D-Man-(1-&gt;2)-alpha-D-Man-(1-&gt;6)]-alpha-D-Man-(1-&gt;6)]-beta-D-Man-(1-&gt;4)-beta-D-GlcNAc-(1-&gt;4)-beta-D-GlcNAc)-L-asparaginyl-[protein] (N-glucan mannose isomer 9A1,2,3B1,2,3) + 4 H2O = N(4)-(alpha-D-Man-(1-&gt;3)-[alpha-D-Man-(1-&gt;3)-[alpha-D-Man-(1-&gt;6)]-alpha-D-Man-(1-&gt;6)]-beta-D-Man-(1-&gt;4)-beta-D-GlcNAc-(1-&gt;4)-beta-D-GlcNAc)-L-asparaginyl-[protein] (N-glucan mannose isomer 5A1,2) + 4 beta-D-mannose</text>
        <dbReference type="Rhea" id="RHEA:56008"/>
        <dbReference type="Rhea" id="RHEA-COMP:14356"/>
        <dbReference type="Rhea" id="RHEA-COMP:14367"/>
        <dbReference type="ChEBI" id="CHEBI:15377"/>
        <dbReference type="ChEBI" id="CHEBI:28563"/>
        <dbReference type="ChEBI" id="CHEBI:59087"/>
        <dbReference type="ChEBI" id="CHEBI:139493"/>
        <dbReference type="EC" id="3.2.1.113"/>
    </reaction>
</comment>
<comment type="cofactor">
    <cofactor evidence="1 12">
        <name>Ca(2+)</name>
        <dbReference type="ChEBI" id="CHEBI:29108"/>
    </cofactor>
</comment>
<evidence type="ECO:0000313" key="15">
    <source>
        <dbReference type="Proteomes" id="UP000799436"/>
    </source>
</evidence>
<reference evidence="14" key="1">
    <citation type="journal article" date="2020" name="Stud. Mycol.">
        <title>101 Dothideomycetes genomes: a test case for predicting lifestyles and emergence of pathogens.</title>
        <authorList>
            <person name="Haridas S."/>
            <person name="Albert R."/>
            <person name="Binder M."/>
            <person name="Bloem J."/>
            <person name="Labutti K."/>
            <person name="Salamov A."/>
            <person name="Andreopoulos B."/>
            <person name="Baker S."/>
            <person name="Barry K."/>
            <person name="Bills G."/>
            <person name="Bluhm B."/>
            <person name="Cannon C."/>
            <person name="Castanera R."/>
            <person name="Culley D."/>
            <person name="Daum C."/>
            <person name="Ezra D."/>
            <person name="Gonzalez J."/>
            <person name="Henrissat B."/>
            <person name="Kuo A."/>
            <person name="Liang C."/>
            <person name="Lipzen A."/>
            <person name="Lutzoni F."/>
            <person name="Magnuson J."/>
            <person name="Mondo S."/>
            <person name="Nolan M."/>
            <person name="Ohm R."/>
            <person name="Pangilinan J."/>
            <person name="Park H.-J."/>
            <person name="Ramirez L."/>
            <person name="Alfaro M."/>
            <person name="Sun H."/>
            <person name="Tritt A."/>
            <person name="Yoshinaga Y."/>
            <person name="Zwiers L.-H."/>
            <person name="Turgeon B."/>
            <person name="Goodwin S."/>
            <person name="Spatafora J."/>
            <person name="Crous P."/>
            <person name="Grigoriev I."/>
        </authorList>
    </citation>
    <scope>NUCLEOTIDE SEQUENCE</scope>
    <source>
        <strain evidence="14">CBS 116005</strain>
    </source>
</reference>
<comment type="pathway">
    <text evidence="2">Protein modification; protein glycosylation.</text>
</comment>
<evidence type="ECO:0000256" key="7">
    <source>
        <dbReference type="ARBA" id="ARBA00023180"/>
    </source>
</evidence>
<evidence type="ECO:0000256" key="2">
    <source>
        <dbReference type="ARBA" id="ARBA00004922"/>
    </source>
</evidence>
<dbReference type="Proteomes" id="UP000799436">
    <property type="component" value="Unassembled WGS sequence"/>
</dbReference>
<proteinExistence type="inferred from homology"/>
<dbReference type="PANTHER" id="PTHR11742">
    <property type="entry name" value="MANNOSYL-OLIGOSACCHARIDE ALPHA-1,2-MANNOSIDASE-RELATED"/>
    <property type="match status" value="1"/>
</dbReference>
<evidence type="ECO:0000256" key="8">
    <source>
        <dbReference type="ARBA" id="ARBA00023295"/>
    </source>
</evidence>
<keyword evidence="7" id="KW-0325">Glycoprotein</keyword>
<dbReference type="InterPro" id="IPR012341">
    <property type="entry name" value="6hp_glycosidase-like_sf"/>
</dbReference>
<dbReference type="Gene3D" id="1.50.10.10">
    <property type="match status" value="1"/>
</dbReference>
<feature type="active site" evidence="11">
    <location>
        <position position="416"/>
    </location>
</feature>
<keyword evidence="6" id="KW-1015">Disulfide bond</keyword>
<protein>
    <recommendedName>
        <fullName evidence="13">alpha-1,2-Mannosidase</fullName>
        <ecNumber evidence="13">3.2.1.-</ecNumber>
    </recommendedName>
</protein>
<dbReference type="OrthoDB" id="8118055at2759"/>
<dbReference type="EMBL" id="ML995808">
    <property type="protein sequence ID" value="KAF2774555.1"/>
    <property type="molecule type" value="Genomic_DNA"/>
</dbReference>
<comment type="catalytic activity">
    <reaction evidence="9">
        <text>N(4)-(alpha-D-Man-(1-&gt;2)-alpha-D-Man-(1-&gt;2)-alpha-D-Man-(1-&gt;3)-[alpha-D-Man-(1-&gt;3)-[alpha-D-Man-(1-&gt;2)-alpha-D-Man-(1-&gt;6)]-alpha-D-Man-(1-&gt;6)]-beta-D-Man-(1-&gt;4)-beta-D-GlcNAc-(1-&gt;4)-beta-D-GlcNAc)-L-asparaginyl-[protein] (N-glucan mannose isomer 8A1,2,3B1,3) + 3 H2O = N(4)-(alpha-D-Man-(1-&gt;3)-[alpha-D-Man-(1-&gt;3)-[alpha-D-Man-(1-&gt;6)]-alpha-D-Man-(1-&gt;6)]-beta-D-Man-(1-&gt;4)-beta-D-GlcNAc-(1-&gt;4)-beta-D-GlcNAc)-L-asparaginyl-[protein] (N-glucan mannose isomer 5A1,2) + 3 beta-D-mannose</text>
        <dbReference type="Rhea" id="RHEA:56028"/>
        <dbReference type="Rhea" id="RHEA-COMP:14358"/>
        <dbReference type="Rhea" id="RHEA-COMP:14367"/>
        <dbReference type="ChEBI" id="CHEBI:15377"/>
        <dbReference type="ChEBI" id="CHEBI:28563"/>
        <dbReference type="ChEBI" id="CHEBI:59087"/>
        <dbReference type="ChEBI" id="CHEBI:60628"/>
        <dbReference type="EC" id="3.2.1.113"/>
    </reaction>
</comment>
<keyword evidence="4" id="KW-0732">Signal</keyword>
<dbReference type="GO" id="GO:0005783">
    <property type="term" value="C:endoplasmic reticulum"/>
    <property type="evidence" value="ECO:0007669"/>
    <property type="project" value="TreeGrafter"/>
</dbReference>
<feature type="binding site" evidence="12">
    <location>
        <position position="515"/>
    </location>
    <ligand>
        <name>Ca(2+)</name>
        <dbReference type="ChEBI" id="CHEBI:29108"/>
    </ligand>
</feature>
<comment type="similarity">
    <text evidence="3 13">Belongs to the glycosyl hydrolase 47 family.</text>
</comment>
<dbReference type="InterPro" id="IPR050749">
    <property type="entry name" value="Glycosyl_Hydrolase_47"/>
</dbReference>
<sequence length="527" mass="59297">MRPPTPRTIASALASCCIVLFLWKWIGPLAIGNRDSAVLARRRNEVKVAFQHAWNGYSEHCFGKDTMHPVTNTCDDEFGGWGATAIDSLTTAIMFNNDDVVLQILQFISTVDFSKVRQGDRIQLFEVTIRHFGAMLSAHDLLHGPFSHLAQDERLRKSLYNQMLRLGDALTCGFNTASGIPRNWVDPAACTTDRGTSNTLAGVGSMILEFATLSRISNHRLYAEKAKRAETYLLSPKNPEQLPWPGLYGSFIAIKDGRLQDQKGSWGALADSFYEYLLKAYIYDSDQFTSYLDLWKTSADSTIRYVASHPYGHPEWTLLPYWVGQERHLSMDSLSWFAGGNFILGGMVTDNQTLIDFGLSIADTAGAMYSLTKTGLGAEYIQWTEDCTSPQFGGPAHCAANSSVKITDANFRLRPEVLETWYYAYRATGDIKYREWTWRAFERIEKYCKTETGFASLSDVDLEGGGELIDKQESFVFAEVMKYIYLIHLEDPKAEYQVQDSRRAGARKNLWVYNTEAHPLKVAGPPV</sequence>
<evidence type="ECO:0000313" key="14">
    <source>
        <dbReference type="EMBL" id="KAF2774555.1"/>
    </source>
</evidence>
<evidence type="ECO:0000256" key="10">
    <source>
        <dbReference type="ARBA" id="ARBA00048605"/>
    </source>
</evidence>
<dbReference type="InterPro" id="IPR001382">
    <property type="entry name" value="Glyco_hydro_47"/>
</dbReference>
<keyword evidence="8 13" id="KW-0326">Glycosidase</keyword>
<feature type="active site" description="Proton donor" evidence="11">
    <location>
        <position position="379"/>
    </location>
</feature>
<dbReference type="EC" id="3.2.1.-" evidence="13"/>
<evidence type="ECO:0000256" key="6">
    <source>
        <dbReference type="ARBA" id="ARBA00023157"/>
    </source>
</evidence>
<feature type="active site" description="Proton donor" evidence="11">
    <location>
        <position position="126"/>
    </location>
</feature>
<dbReference type="GO" id="GO:0004571">
    <property type="term" value="F:mannosyl-oligosaccharide 1,2-alpha-mannosidase activity"/>
    <property type="evidence" value="ECO:0007669"/>
    <property type="project" value="UniProtKB-EC"/>
</dbReference>
<evidence type="ECO:0000256" key="5">
    <source>
        <dbReference type="ARBA" id="ARBA00022801"/>
    </source>
</evidence>
<dbReference type="PANTHER" id="PTHR11742:SF101">
    <property type="entry name" value="MANNOSYL-OLIGOSACCHARIDE ALPHA-1,2-MANNOSIDASE 1B"/>
    <property type="match status" value="1"/>
</dbReference>
<keyword evidence="5 13" id="KW-0378">Hydrolase</keyword>
<dbReference type="GO" id="GO:0016020">
    <property type="term" value="C:membrane"/>
    <property type="evidence" value="ECO:0007669"/>
    <property type="project" value="InterPro"/>
</dbReference>
<evidence type="ECO:0000256" key="13">
    <source>
        <dbReference type="RuleBase" id="RU361193"/>
    </source>
</evidence>
<dbReference type="Pfam" id="PF01532">
    <property type="entry name" value="Glyco_hydro_47"/>
    <property type="match status" value="1"/>
</dbReference>
<dbReference type="GO" id="GO:0005975">
    <property type="term" value="P:carbohydrate metabolic process"/>
    <property type="evidence" value="ECO:0007669"/>
    <property type="project" value="InterPro"/>
</dbReference>
<evidence type="ECO:0000256" key="9">
    <source>
        <dbReference type="ARBA" id="ARBA00047669"/>
    </source>
</evidence>
<evidence type="ECO:0000256" key="1">
    <source>
        <dbReference type="ARBA" id="ARBA00001913"/>
    </source>
</evidence>
<dbReference type="GO" id="GO:0036503">
    <property type="term" value="P:ERAD pathway"/>
    <property type="evidence" value="ECO:0007669"/>
    <property type="project" value="UniProtKB-ARBA"/>
</dbReference>
<keyword evidence="15" id="KW-1185">Reference proteome</keyword>
<evidence type="ECO:0000256" key="11">
    <source>
        <dbReference type="PIRSR" id="PIRSR601382-1"/>
    </source>
</evidence>
<evidence type="ECO:0000256" key="12">
    <source>
        <dbReference type="PIRSR" id="PIRSR601382-2"/>
    </source>
</evidence>
<dbReference type="AlphaFoldDB" id="A0A6G1LP01"/>
<feature type="active site" evidence="11">
    <location>
        <position position="271"/>
    </location>
</feature>
<keyword evidence="12" id="KW-0106">Calcium</keyword>
<organism evidence="14 15">
    <name type="scientific">Teratosphaeria nubilosa</name>
    <dbReference type="NCBI Taxonomy" id="161662"/>
    <lineage>
        <taxon>Eukaryota</taxon>
        <taxon>Fungi</taxon>
        <taxon>Dikarya</taxon>
        <taxon>Ascomycota</taxon>
        <taxon>Pezizomycotina</taxon>
        <taxon>Dothideomycetes</taxon>
        <taxon>Dothideomycetidae</taxon>
        <taxon>Mycosphaerellales</taxon>
        <taxon>Teratosphaeriaceae</taxon>
        <taxon>Teratosphaeria</taxon>
    </lineage>
</organism>
<gene>
    <name evidence="14" type="ORF">EJ03DRAFT_8720</name>
</gene>
<dbReference type="PRINTS" id="PR00747">
    <property type="entry name" value="GLYHDRLASE47"/>
</dbReference>
<keyword evidence="12" id="KW-0479">Metal-binding</keyword>
<evidence type="ECO:0000256" key="3">
    <source>
        <dbReference type="ARBA" id="ARBA00007658"/>
    </source>
</evidence>